<gene>
    <name evidence="6" type="primary">saqGT4</name>
</gene>
<accession>C4NYL1</accession>
<dbReference type="AlphaFoldDB" id="C4NYL1"/>
<organism evidence="6">
    <name type="scientific">Micromonospora sp. Tu 6368</name>
    <dbReference type="NCBI Taxonomy" id="428986"/>
    <lineage>
        <taxon>Bacteria</taxon>
        <taxon>Bacillati</taxon>
        <taxon>Actinomycetota</taxon>
        <taxon>Actinomycetes</taxon>
        <taxon>Micromonosporales</taxon>
        <taxon>Micromonosporaceae</taxon>
        <taxon>Micromonospora</taxon>
    </lineage>
</organism>
<dbReference type="InterPro" id="IPR050426">
    <property type="entry name" value="Glycosyltransferase_28"/>
</dbReference>
<dbReference type="PANTHER" id="PTHR48050:SF13">
    <property type="entry name" value="STEROL 3-BETA-GLUCOSYLTRANSFERASE UGT80A2"/>
    <property type="match status" value="1"/>
</dbReference>
<evidence type="ECO:0000259" key="5">
    <source>
        <dbReference type="Pfam" id="PF21036"/>
    </source>
</evidence>
<evidence type="ECO:0000313" key="6">
    <source>
        <dbReference type="EMBL" id="ACP19365.1"/>
    </source>
</evidence>
<protein>
    <submittedName>
        <fullName evidence="6">SaqGT4</fullName>
    </submittedName>
</protein>
<dbReference type="GO" id="GO:0016758">
    <property type="term" value="F:hexosyltransferase activity"/>
    <property type="evidence" value="ECO:0007669"/>
    <property type="project" value="UniProtKB-ARBA"/>
</dbReference>
<evidence type="ECO:0000259" key="4">
    <source>
        <dbReference type="Pfam" id="PF06722"/>
    </source>
</evidence>
<name>C4NYL1_9ACTN</name>
<feature type="domain" description="Erythromycin biosynthesis protein CIII-like C-terminal" evidence="4">
    <location>
        <begin position="256"/>
        <end position="388"/>
    </location>
</feature>
<sequence length="396" mass="42500">MRVLMMTTPVPTHFQPLVPLAWALRAAGHEVLVAAQPDVLPLVQSAGLSAVSVGTPFHCDDLLYESLPAGTRPLTVRPRPAPGMLGHYGRLWMTHARYLLPEYLSLARAIRPDLIVADPLEYSSLLVGAVLGVPVAHHRWGVDEISTPARSAVRPALAGVCDRLGIEGLPDPTVLLDPCPPSLQVPGAEPAVPMRYVPYNGRIVLPPWRHEEVERRPTEPAGTRRVAVSMGGTLAVNGVPFVRQVLSAFAGMPGVSVLATVDERYRAELGEPPKNVRLIDNTPLDLFLGSCDAVVHQGGAGTTMTTTTFGLPQLVLPQLAYHFGHGDRIAAVGAGIAFDTAAEQDDPALLRESLAALLFEPGYRKAAVELQAEMARTPAPDTIVADLERRHRGEVD</sequence>
<dbReference type="InterPro" id="IPR048284">
    <property type="entry name" value="EryCIII-like_N"/>
</dbReference>
<evidence type="ECO:0000256" key="1">
    <source>
        <dbReference type="ARBA" id="ARBA00006962"/>
    </source>
</evidence>
<dbReference type="PANTHER" id="PTHR48050">
    <property type="entry name" value="STEROL 3-BETA-GLUCOSYLTRANSFERASE"/>
    <property type="match status" value="1"/>
</dbReference>
<comment type="similarity">
    <text evidence="1">Belongs to the glycosyltransferase 28 family.</text>
</comment>
<dbReference type="EMBL" id="FJ670504">
    <property type="protein sequence ID" value="ACP19365.1"/>
    <property type="molecule type" value="Genomic_DNA"/>
</dbReference>
<reference evidence="6" key="1">
    <citation type="journal article" date="2007" name="Appl. Microbiol. Biotechnol.">
        <title>A strategy for cloning glycosyltransferase genes involved in natural product biosynthesis.</title>
        <authorList>
            <person name="Luzhetskyy A."/>
            <person name="Weiss H."/>
            <person name="Charge A."/>
            <person name="Welle E."/>
            <person name="Linnenbrink A."/>
            <person name="Vente A."/>
            <person name="Bechthold A."/>
        </authorList>
    </citation>
    <scope>NUCLEOTIDE SEQUENCE</scope>
    <source>
        <strain evidence="6">Tu 6368</strain>
    </source>
</reference>
<keyword evidence="2" id="KW-0328">Glycosyltransferase</keyword>
<dbReference type="Gene3D" id="3.40.50.2000">
    <property type="entry name" value="Glycogen Phosphorylase B"/>
    <property type="match status" value="2"/>
</dbReference>
<keyword evidence="3" id="KW-0808">Transferase</keyword>
<feature type="domain" description="Erythromycin biosynthesis protein CIII-like N-terminal" evidence="5">
    <location>
        <begin position="22"/>
        <end position="216"/>
    </location>
</feature>
<dbReference type="Pfam" id="PF06722">
    <property type="entry name" value="EryCIII-like_C"/>
    <property type="match status" value="1"/>
</dbReference>
<dbReference type="CAZy" id="GT1">
    <property type="family name" value="Glycosyltransferase Family 1"/>
</dbReference>
<dbReference type="InterPro" id="IPR002213">
    <property type="entry name" value="UDP_glucos_trans"/>
</dbReference>
<dbReference type="SUPFAM" id="SSF53756">
    <property type="entry name" value="UDP-Glycosyltransferase/glycogen phosphorylase"/>
    <property type="match status" value="1"/>
</dbReference>
<evidence type="ECO:0000256" key="2">
    <source>
        <dbReference type="ARBA" id="ARBA00022676"/>
    </source>
</evidence>
<dbReference type="Pfam" id="PF21036">
    <property type="entry name" value="EryCIII-like_N"/>
    <property type="match status" value="1"/>
</dbReference>
<evidence type="ECO:0000256" key="3">
    <source>
        <dbReference type="ARBA" id="ARBA00022679"/>
    </source>
</evidence>
<dbReference type="GO" id="GO:0008194">
    <property type="term" value="F:UDP-glycosyltransferase activity"/>
    <property type="evidence" value="ECO:0007669"/>
    <property type="project" value="InterPro"/>
</dbReference>
<reference evidence="6" key="2">
    <citation type="journal article" date="2009" name="ChemBioChem">
        <title>Cloning and sequencing of the biosynthetic gene cluster for saquayamycin Z and galtamycin B and the elucidation of the assembly of their saccharide chains.</title>
        <authorList>
            <person name="Erb A."/>
            <person name="Luzhetskyy A."/>
            <person name="Hardter U."/>
            <person name="Bechthold A."/>
        </authorList>
    </citation>
    <scope>NUCLEOTIDE SEQUENCE</scope>
    <source>
        <strain evidence="6">Tu 6368</strain>
    </source>
</reference>
<dbReference type="InterPro" id="IPR010610">
    <property type="entry name" value="EryCIII-like_C"/>
</dbReference>
<dbReference type="GO" id="GO:0017000">
    <property type="term" value="P:antibiotic biosynthetic process"/>
    <property type="evidence" value="ECO:0007669"/>
    <property type="project" value="UniProtKB-ARBA"/>
</dbReference>
<proteinExistence type="inferred from homology"/>
<dbReference type="CDD" id="cd03784">
    <property type="entry name" value="GT1_Gtf-like"/>
    <property type="match status" value="1"/>
</dbReference>